<dbReference type="RefSeq" id="WP_053097255.1">
    <property type="nucleotide sequence ID" value="NZ_CP011787.1"/>
</dbReference>
<accession>A0A0K2BLB7</accession>
<evidence type="ECO:0000313" key="8">
    <source>
        <dbReference type="Proteomes" id="UP000056466"/>
    </source>
</evidence>
<evidence type="ECO:0000256" key="4">
    <source>
        <dbReference type="ARBA" id="ARBA00022840"/>
    </source>
</evidence>
<dbReference type="Gene3D" id="3.30.930.10">
    <property type="entry name" value="Bira Bifunctional Protein, Domain 2"/>
    <property type="match status" value="1"/>
</dbReference>
<dbReference type="PANTHER" id="PTHR42918">
    <property type="entry name" value="LYSYL-TRNA SYNTHETASE"/>
    <property type="match status" value="1"/>
</dbReference>
<organism evidence="7 8">
    <name type="scientific">Candidatus Palibaumannia cicadellinicola</name>
    <dbReference type="NCBI Taxonomy" id="186490"/>
    <lineage>
        <taxon>Bacteria</taxon>
        <taxon>Pseudomonadati</taxon>
        <taxon>Pseudomonadota</taxon>
        <taxon>Gammaproteobacteria</taxon>
        <taxon>Candidatus Palibaumannia</taxon>
    </lineage>
</organism>
<evidence type="ECO:0000259" key="6">
    <source>
        <dbReference type="PROSITE" id="PS50862"/>
    </source>
</evidence>
<keyword evidence="7" id="KW-0808">Transferase</keyword>
<dbReference type="PATRIC" id="fig|186490.8.peg.504"/>
<dbReference type="AlphaFoldDB" id="A0A0K2BLB7"/>
<sequence length="335" mass="38637">MNSLVSWQPSASILNLFKRAQILSKIRMFFNDLGLLEVDTPSMSKATIPEIHLCPFKTDFISPNTITEQGDSLPLPSIIPMYLITSPEYHMKRLLAAGSGPIFQICRSFRNKEFGSYHNPEFTILEWYRLDYDMYQIMNEVNDLLKMFIDYSCVEIISYKEIFSQYIGIDPLSIDQEKLYKYVVKFNLCDVVSPNDDLDIQLQLLFNMVIVPKMSSDKLIFVYHFPASQALMAEINYKDNRVSDRFEVYFQGIELANGFLELTDADKQRDRLKQENNKRTAINLKKRPIDYQLLAALEYGLPTCSGVALGVDRLLMFALKVKNIREVIAFSVTCA</sequence>
<dbReference type="PANTHER" id="PTHR42918:SF6">
    <property type="entry name" value="ELONGATION FACTOR P--(R)-BETA-LYSINE LIGASE"/>
    <property type="match status" value="1"/>
</dbReference>
<proteinExistence type="predicted"/>
<name>A0A0K2BLB7_9GAMM</name>
<dbReference type="InterPro" id="IPR006195">
    <property type="entry name" value="aa-tRNA-synth_II"/>
</dbReference>
<feature type="domain" description="Aminoacyl-transfer RNA synthetases class-II family profile" evidence="6">
    <location>
        <begin position="22"/>
        <end position="329"/>
    </location>
</feature>
<dbReference type="NCBIfam" id="TIGR00462">
    <property type="entry name" value="genX"/>
    <property type="match status" value="1"/>
</dbReference>
<dbReference type="SUPFAM" id="SSF55681">
    <property type="entry name" value="Class II aaRS and biotin synthetases"/>
    <property type="match status" value="1"/>
</dbReference>
<evidence type="ECO:0000256" key="1">
    <source>
        <dbReference type="ARBA" id="ARBA00011738"/>
    </source>
</evidence>
<reference evidence="7 8" key="1">
    <citation type="submission" date="2015-06" db="EMBL/GenBank/DDBJ databases">
        <title>Lineage-specific patterns of genome deterioration in obligate symbionts.</title>
        <authorList>
            <person name="Bennett G.M."/>
            <person name="McCutcheon J.P."/>
            <person name="McDonald B.R."/>
            <person name="Moran N.A."/>
        </authorList>
    </citation>
    <scope>NUCLEOTIDE SEQUENCE [LARGE SCALE GENOMIC DNA]</scope>
    <source>
        <strain evidence="7 8">B-GSS</strain>
    </source>
</reference>
<keyword evidence="7" id="KW-0648">Protein biosynthesis</keyword>
<dbReference type="PROSITE" id="PS50862">
    <property type="entry name" value="AA_TRNA_LIGASE_II"/>
    <property type="match status" value="1"/>
</dbReference>
<evidence type="ECO:0000256" key="2">
    <source>
        <dbReference type="ARBA" id="ARBA00022598"/>
    </source>
</evidence>
<dbReference type="OrthoDB" id="9802326at2"/>
<dbReference type="InterPro" id="IPR004364">
    <property type="entry name" value="Aa-tRNA-synt_II"/>
</dbReference>
<dbReference type="Proteomes" id="UP000056466">
    <property type="component" value="Chromosome"/>
</dbReference>
<evidence type="ECO:0000256" key="5">
    <source>
        <dbReference type="ARBA" id="ARBA00052794"/>
    </source>
</evidence>
<dbReference type="GO" id="GO:0016740">
    <property type="term" value="F:transferase activity"/>
    <property type="evidence" value="ECO:0007669"/>
    <property type="project" value="UniProtKB-KW"/>
</dbReference>
<keyword evidence="3" id="KW-0547">Nucleotide-binding</keyword>
<dbReference type="GO" id="GO:0005524">
    <property type="term" value="F:ATP binding"/>
    <property type="evidence" value="ECO:0007669"/>
    <property type="project" value="UniProtKB-KW"/>
</dbReference>
<gene>
    <name evidence="7" type="primary">epmA</name>
    <name evidence="7" type="ORF">AB162_535</name>
</gene>
<keyword evidence="7" id="KW-0251">Elongation factor</keyword>
<comment type="catalytic activity">
    <reaction evidence="5">
        <text>D-beta-lysine + L-lysyl-[protein] + ATP = N(6)-((3R)-3,6-diaminohexanoyl)-L-lysyl-[protein] + AMP + diphosphate + H(+)</text>
        <dbReference type="Rhea" id="RHEA:83435"/>
        <dbReference type="Rhea" id="RHEA-COMP:9752"/>
        <dbReference type="Rhea" id="RHEA-COMP:20131"/>
        <dbReference type="ChEBI" id="CHEBI:15378"/>
        <dbReference type="ChEBI" id="CHEBI:29969"/>
        <dbReference type="ChEBI" id="CHEBI:30616"/>
        <dbReference type="ChEBI" id="CHEBI:33019"/>
        <dbReference type="ChEBI" id="CHEBI:84138"/>
        <dbReference type="ChEBI" id="CHEBI:156053"/>
        <dbReference type="ChEBI" id="CHEBI:456215"/>
    </reaction>
    <physiologicalReaction direction="left-to-right" evidence="5">
        <dbReference type="Rhea" id="RHEA:83436"/>
    </physiologicalReaction>
</comment>
<dbReference type="KEGG" id="bcig:AB162_535"/>
<keyword evidence="4" id="KW-0067">ATP-binding</keyword>
<dbReference type="EMBL" id="CP011787">
    <property type="protein sequence ID" value="AKZ66115.1"/>
    <property type="molecule type" value="Genomic_DNA"/>
</dbReference>
<dbReference type="GO" id="GO:0003746">
    <property type="term" value="F:translation elongation factor activity"/>
    <property type="evidence" value="ECO:0007669"/>
    <property type="project" value="UniProtKB-KW"/>
</dbReference>
<dbReference type="FunFam" id="3.30.930.10:FF:000017">
    <property type="entry name" value="Elongation factor P--(R)-beta-lysine ligase"/>
    <property type="match status" value="1"/>
</dbReference>
<dbReference type="GO" id="GO:0006430">
    <property type="term" value="P:lysyl-tRNA aminoacylation"/>
    <property type="evidence" value="ECO:0007669"/>
    <property type="project" value="InterPro"/>
</dbReference>
<dbReference type="GO" id="GO:0005829">
    <property type="term" value="C:cytosol"/>
    <property type="evidence" value="ECO:0007669"/>
    <property type="project" value="TreeGrafter"/>
</dbReference>
<evidence type="ECO:0000313" key="7">
    <source>
        <dbReference type="EMBL" id="AKZ66115.1"/>
    </source>
</evidence>
<comment type="subunit">
    <text evidence="1">Homodimer.</text>
</comment>
<dbReference type="InterPro" id="IPR045864">
    <property type="entry name" value="aa-tRNA-synth_II/BPL/LPL"/>
</dbReference>
<dbReference type="GO" id="GO:0004824">
    <property type="term" value="F:lysine-tRNA ligase activity"/>
    <property type="evidence" value="ECO:0007669"/>
    <property type="project" value="InterPro"/>
</dbReference>
<dbReference type="InterPro" id="IPR004525">
    <property type="entry name" value="EpmA"/>
</dbReference>
<keyword evidence="2" id="KW-0436">Ligase</keyword>
<keyword evidence="8" id="KW-1185">Reference proteome</keyword>
<dbReference type="GO" id="GO:0000049">
    <property type="term" value="F:tRNA binding"/>
    <property type="evidence" value="ECO:0007669"/>
    <property type="project" value="TreeGrafter"/>
</dbReference>
<protein>
    <submittedName>
        <fullName evidence="7">Translation elongation factor P Lys34:lysine transferase</fullName>
    </submittedName>
</protein>
<dbReference type="NCBIfam" id="NF006828">
    <property type="entry name" value="PRK09350.1"/>
    <property type="match status" value="1"/>
</dbReference>
<dbReference type="Pfam" id="PF00152">
    <property type="entry name" value="tRNA-synt_2"/>
    <property type="match status" value="1"/>
</dbReference>
<evidence type="ECO:0000256" key="3">
    <source>
        <dbReference type="ARBA" id="ARBA00022741"/>
    </source>
</evidence>